<accession>A0A4R2LBK4</accession>
<dbReference type="Proteomes" id="UP000295711">
    <property type="component" value="Unassembled WGS sequence"/>
</dbReference>
<evidence type="ECO:0000313" key="3">
    <source>
        <dbReference type="Proteomes" id="UP000295711"/>
    </source>
</evidence>
<organism evidence="2 3">
    <name type="scientific">Frisingicoccus caecimuris</name>
    <dbReference type="NCBI Taxonomy" id="1796636"/>
    <lineage>
        <taxon>Bacteria</taxon>
        <taxon>Bacillati</taxon>
        <taxon>Bacillota</taxon>
        <taxon>Clostridia</taxon>
        <taxon>Lachnospirales</taxon>
        <taxon>Lachnospiraceae</taxon>
        <taxon>Frisingicoccus</taxon>
    </lineage>
</organism>
<dbReference type="InterPro" id="IPR028946">
    <property type="entry name" value="Ntox44"/>
</dbReference>
<dbReference type="EMBL" id="SLXA01000004">
    <property type="protein sequence ID" value="TCO84972.1"/>
    <property type="molecule type" value="Genomic_DNA"/>
</dbReference>
<evidence type="ECO:0000259" key="1">
    <source>
        <dbReference type="Pfam" id="PF15607"/>
    </source>
</evidence>
<protein>
    <submittedName>
        <fullName evidence="2">Putative RNase toxin 44 of polymorphic toxin system</fullName>
    </submittedName>
</protein>
<feature type="domain" description="Bacterial toxin 44" evidence="1">
    <location>
        <begin position="24"/>
        <end position="118"/>
    </location>
</feature>
<dbReference type="AlphaFoldDB" id="A0A4R2LBK4"/>
<sequence length="132" mass="15459">MRKNAEELREYEKNYGLILAALYFINKVKTGDDWDLKNQSNWSFSDNFTYTFNGIALGNDDIGNIHYGYVGRELFGIDILLIGGGAYQVKTDFPNIQWKHFYALFDDPRDQLMVIFGSILWDIDRVNSYFKF</sequence>
<name>A0A4R2LBK4_9FIRM</name>
<evidence type="ECO:0000313" key="2">
    <source>
        <dbReference type="EMBL" id="TCO84972.1"/>
    </source>
</evidence>
<proteinExistence type="predicted"/>
<dbReference type="OrthoDB" id="2161905at2"/>
<dbReference type="Pfam" id="PF15607">
    <property type="entry name" value="Ntox44"/>
    <property type="match status" value="1"/>
</dbReference>
<keyword evidence="3" id="KW-1185">Reference proteome</keyword>
<comment type="caution">
    <text evidence="2">The sequence shown here is derived from an EMBL/GenBank/DDBJ whole genome shotgun (WGS) entry which is preliminary data.</text>
</comment>
<gene>
    <name evidence="2" type="ORF">EV212_10420</name>
</gene>
<reference evidence="2 3" key="1">
    <citation type="submission" date="2019-03" db="EMBL/GenBank/DDBJ databases">
        <title>Genomic Encyclopedia of Type Strains, Phase IV (KMG-IV): sequencing the most valuable type-strain genomes for metagenomic binning, comparative biology and taxonomic classification.</title>
        <authorList>
            <person name="Goeker M."/>
        </authorList>
    </citation>
    <scope>NUCLEOTIDE SEQUENCE [LARGE SCALE GENOMIC DNA]</scope>
    <source>
        <strain evidence="2 3">DSM 28559</strain>
    </source>
</reference>